<comment type="caution">
    <text evidence="4">The sequence shown here is derived from an EMBL/GenBank/DDBJ whole genome shotgun (WGS) entry which is preliminary data.</text>
</comment>
<dbReference type="PANTHER" id="PTHR22906">
    <property type="entry name" value="PROPERDIN"/>
    <property type="match status" value="1"/>
</dbReference>
<dbReference type="SUPFAM" id="SSF82895">
    <property type="entry name" value="TSP-1 type 1 repeat"/>
    <property type="match status" value="7"/>
</dbReference>
<protein>
    <recommendedName>
        <fullName evidence="3">VWFA domain-containing protein</fullName>
    </recommendedName>
</protein>
<dbReference type="PROSITE" id="PS50092">
    <property type="entry name" value="TSP1"/>
    <property type="match status" value="7"/>
</dbReference>
<dbReference type="Proteomes" id="UP001159405">
    <property type="component" value="Unassembled WGS sequence"/>
</dbReference>
<dbReference type="PANTHER" id="PTHR22906:SF21">
    <property type="entry name" value="SEMA DOMAIN-CONTAINING PROTEIN"/>
    <property type="match status" value="1"/>
</dbReference>
<reference evidence="4 5" key="1">
    <citation type="submission" date="2022-05" db="EMBL/GenBank/DDBJ databases">
        <authorList>
            <consortium name="Genoscope - CEA"/>
            <person name="William W."/>
        </authorList>
    </citation>
    <scope>NUCLEOTIDE SEQUENCE [LARGE SCALE GENOMIC DNA]</scope>
</reference>
<name>A0ABN8NHK5_9CNID</name>
<dbReference type="Gene3D" id="3.40.50.410">
    <property type="entry name" value="von Willebrand factor, type A domain"/>
    <property type="match status" value="4"/>
</dbReference>
<dbReference type="InterPro" id="IPR036465">
    <property type="entry name" value="vWFA_dom_sf"/>
</dbReference>
<dbReference type="PROSITE" id="PS50234">
    <property type="entry name" value="VWFA"/>
    <property type="match status" value="4"/>
</dbReference>
<evidence type="ECO:0000259" key="3">
    <source>
        <dbReference type="PROSITE" id="PS50234"/>
    </source>
</evidence>
<dbReference type="SUPFAM" id="SSF53300">
    <property type="entry name" value="vWA-like"/>
    <property type="match status" value="4"/>
</dbReference>
<accession>A0ABN8NHK5</accession>
<feature type="domain" description="VWFA" evidence="3">
    <location>
        <begin position="1105"/>
        <end position="1300"/>
    </location>
</feature>
<feature type="domain" description="VWFA" evidence="3">
    <location>
        <begin position="74"/>
        <end position="264"/>
    </location>
</feature>
<dbReference type="InterPro" id="IPR000884">
    <property type="entry name" value="TSP1_rpt"/>
</dbReference>
<evidence type="ECO:0000313" key="4">
    <source>
        <dbReference type="EMBL" id="CAH3104607.1"/>
    </source>
</evidence>
<dbReference type="InterPro" id="IPR036383">
    <property type="entry name" value="TSP1_rpt_sf"/>
</dbReference>
<evidence type="ECO:0000256" key="2">
    <source>
        <dbReference type="ARBA" id="ARBA00023157"/>
    </source>
</evidence>
<evidence type="ECO:0000313" key="5">
    <source>
        <dbReference type="Proteomes" id="UP001159405"/>
    </source>
</evidence>
<dbReference type="CDD" id="cd01450">
    <property type="entry name" value="vWFA_subfamily_ECM"/>
    <property type="match status" value="3"/>
</dbReference>
<keyword evidence="1" id="KW-0677">Repeat</keyword>
<dbReference type="Pfam" id="PF00092">
    <property type="entry name" value="VWA"/>
    <property type="match status" value="4"/>
</dbReference>
<dbReference type="Gene3D" id="2.20.100.10">
    <property type="entry name" value="Thrombospondin type-1 (TSP1) repeat"/>
    <property type="match status" value="7"/>
</dbReference>
<gene>
    <name evidence="4" type="ORF">PLOB_00012443</name>
</gene>
<organism evidence="4 5">
    <name type="scientific">Porites lobata</name>
    <dbReference type="NCBI Taxonomy" id="104759"/>
    <lineage>
        <taxon>Eukaryota</taxon>
        <taxon>Metazoa</taxon>
        <taxon>Cnidaria</taxon>
        <taxon>Anthozoa</taxon>
        <taxon>Hexacorallia</taxon>
        <taxon>Scleractinia</taxon>
        <taxon>Fungiina</taxon>
        <taxon>Poritidae</taxon>
        <taxon>Porites</taxon>
    </lineage>
</organism>
<sequence>MHNFTRSILKKNRSVDVGTMRVVTDRQRPSRKKLCDFYRLQLRIRCKSGWIAQAEKRYCVSKEGKSSDCPEKLDIAIIADTSRSMTRKQRQTLNNLVGKLIDKYPVSAKGNHYSFMTFNRFATIQNVFNMQEYYNKEALKNLISAKVKLFPDKGGTRSDIALHKAATELFTTDGGDRPDGKNVLLVFTDGLQVKFNNDRQPEESFSESTKTLEDKGVSITVVGILGENWKKHEYRLKMKEMAGNKGQVLMYPDFETLTESYDEVLATLCRKPVDGGYTEWTISACSKTCGPGYKTFERTCTNPPPSNGGKNCDDLGTAMKLVPCNEQECHYCPTRKMDIAILADTSLSMTPTQRRILNNLINQLIDKYPVSAEGNHYGFITFNRYAKIQSDFNTQPYYDQQALKNLIEKEVNSVPGPKQWGTRSDIALHKAATKLFTGDGGDRPDAINVLLVFTDGLQFITREDKKKLPFKSFSKSTGTLEEKGVSITVVGIFGKKWKDQDVRQKMEKMAGNKGQVNMFPDFETLATHFDEVLAVLCPVDGGYTEWTISPCSETCGPGYKTFARTCTNPPPSNGGKNCDELGTAMKLVPCNEQECPVNGGYTNWTISDCSVTCGGGVKTFTRTCTNPPPANGGKNCSELGPANKTAACNEQGCPVNGGYTNWTISKCSVTCGGGVRTFTRTCTNPPPANGGKNCSELGPANKTASCNEQGCPVNGNYTEWTLYECSVTCGGGVGTFKRTCTNPPPSNGGKNCSELGLGPANKTASCNEQECPVNGGYTNWTTSECSVTCGGGVQTLTRTCTNPPPSNGGKNCSELGQAMKNVSCNEQKCPVFKYFTCFSAVDGGYTNWTISECSVTCGGGVKILRRSCTNPPPVNGGKNCDELGPTNRTDSCNEQECPPPCIAGLDIGIVLDKSQSINKKNLERDIEFLAHLVRKFNPAPDGDHFGLITFDKVARLVFNFSDSEYYNLDSLKKKIESEPTEKAEDLGTRTDLALIMARDELFTEAGGDRQNNPNVMLVLTDGKPYGLPENRNFTVFSKDILKVFKEKEVHIVAVGIGRKINTKTLERIAGKNGAVFNVASFQKLQEEIDKIKSSVCSGNCSEKMDIAILVDTSKSMTKEQRSVLAKLIYRFIDKYPVSPKGNHYAFMTFDRYARIHNKFNNQGRYNQKALKRLIEEKIRISKRLKWGTRSDIALYRAAKELFTKEGGDRADAKNILLVFTDGLQRIAKRDKEPFKNFSQSTEKLEVKDVSIVVVGILGKRWENKEYRNKMKEMAGKKGQVLRYPDFDILAKRFNEVLDALCPVNGGYTNWTISNAVCRVEEV</sequence>
<proteinExistence type="predicted"/>
<keyword evidence="2" id="KW-1015">Disulfide bond</keyword>
<dbReference type="EMBL" id="CALNXK010000017">
    <property type="protein sequence ID" value="CAH3104607.1"/>
    <property type="molecule type" value="Genomic_DNA"/>
</dbReference>
<evidence type="ECO:0000256" key="1">
    <source>
        <dbReference type="ARBA" id="ARBA00022737"/>
    </source>
</evidence>
<keyword evidence="5" id="KW-1185">Reference proteome</keyword>
<dbReference type="InterPro" id="IPR002035">
    <property type="entry name" value="VWF_A"/>
</dbReference>
<feature type="domain" description="VWFA" evidence="3">
    <location>
        <begin position="338"/>
        <end position="532"/>
    </location>
</feature>
<dbReference type="CDD" id="cd00198">
    <property type="entry name" value="vWFA"/>
    <property type="match status" value="1"/>
</dbReference>
<dbReference type="SMART" id="SM00209">
    <property type="entry name" value="TSP1"/>
    <property type="match status" value="7"/>
</dbReference>
<dbReference type="Pfam" id="PF00090">
    <property type="entry name" value="TSP_1"/>
    <property type="match status" value="7"/>
</dbReference>
<dbReference type="SMART" id="SM00327">
    <property type="entry name" value="VWA"/>
    <property type="match status" value="4"/>
</dbReference>
<dbReference type="InterPro" id="IPR052065">
    <property type="entry name" value="Compl_asym_regulator"/>
</dbReference>
<feature type="domain" description="VWFA" evidence="3">
    <location>
        <begin position="906"/>
        <end position="1091"/>
    </location>
</feature>